<accession>A0A816LT39</accession>
<evidence type="ECO:0000313" key="4">
    <source>
        <dbReference type="Proteomes" id="UP000663866"/>
    </source>
</evidence>
<dbReference type="EMBL" id="CAJOBG010040158">
    <property type="protein sequence ID" value="CAF4394876.1"/>
    <property type="molecule type" value="Genomic_DNA"/>
</dbReference>
<keyword evidence="4" id="KW-1185">Reference proteome</keyword>
<gene>
    <name evidence="2" type="ORF">OVN521_LOCUS34522</name>
    <name evidence="1" type="ORF">WKI299_LOCUS2543</name>
</gene>
<sequence>MVASNYPVLVAMKTMKNGNLRDGDLYPIFPLFYPNARKCRPSPQQLNNLRRTMDQLNKVYRTVSDIYGLEVFDFVDYVIEKLDRNNNVHYKSKMCDWHKNHQVPDNTLKSYVMADGKECKLLDTFRTRNQTPHGELDYLKHVFNECTTTN</sequence>
<comment type="caution">
    <text evidence="1">The sequence shown here is derived from an EMBL/GenBank/DDBJ whole genome shotgun (WGS) entry which is preliminary data.</text>
</comment>
<dbReference type="AlphaFoldDB" id="A0A816LT39"/>
<dbReference type="Proteomes" id="UP000663866">
    <property type="component" value="Unassembled WGS sequence"/>
</dbReference>
<organism evidence="1 3">
    <name type="scientific">Rotaria magnacalcarata</name>
    <dbReference type="NCBI Taxonomy" id="392030"/>
    <lineage>
        <taxon>Eukaryota</taxon>
        <taxon>Metazoa</taxon>
        <taxon>Spiralia</taxon>
        <taxon>Gnathifera</taxon>
        <taxon>Rotifera</taxon>
        <taxon>Eurotatoria</taxon>
        <taxon>Bdelloidea</taxon>
        <taxon>Philodinida</taxon>
        <taxon>Philodinidae</taxon>
        <taxon>Rotaria</taxon>
    </lineage>
</organism>
<proteinExistence type="predicted"/>
<evidence type="ECO:0000313" key="3">
    <source>
        <dbReference type="Proteomes" id="UP000663856"/>
    </source>
</evidence>
<dbReference type="Proteomes" id="UP000663856">
    <property type="component" value="Unassembled WGS sequence"/>
</dbReference>
<name>A0A816LT39_9BILA</name>
<reference evidence="1" key="1">
    <citation type="submission" date="2021-02" db="EMBL/GenBank/DDBJ databases">
        <authorList>
            <person name="Nowell W R."/>
        </authorList>
    </citation>
    <scope>NUCLEOTIDE SEQUENCE</scope>
</reference>
<evidence type="ECO:0000313" key="1">
    <source>
        <dbReference type="EMBL" id="CAF1954777.1"/>
    </source>
</evidence>
<protein>
    <submittedName>
        <fullName evidence="1">Uncharacterized protein</fullName>
    </submittedName>
</protein>
<dbReference type="EMBL" id="CAJNRF010000315">
    <property type="protein sequence ID" value="CAF1954777.1"/>
    <property type="molecule type" value="Genomic_DNA"/>
</dbReference>
<evidence type="ECO:0000313" key="2">
    <source>
        <dbReference type="EMBL" id="CAF4394876.1"/>
    </source>
</evidence>